<dbReference type="SMART" id="SM00547">
    <property type="entry name" value="ZnF_RBZ"/>
    <property type="match status" value="3"/>
</dbReference>
<evidence type="ECO:0000256" key="5">
    <source>
        <dbReference type="SAM" id="MobiDB-lite"/>
    </source>
</evidence>
<evidence type="ECO:0000256" key="2">
    <source>
        <dbReference type="ARBA" id="ARBA00022771"/>
    </source>
</evidence>
<proteinExistence type="predicted"/>
<dbReference type="AlphaFoldDB" id="A0A9E7EZJ5"/>
<evidence type="ECO:0000256" key="3">
    <source>
        <dbReference type="ARBA" id="ARBA00022833"/>
    </source>
</evidence>
<name>A0A9E7EZJ5_9LILI</name>
<dbReference type="InterPro" id="IPR036443">
    <property type="entry name" value="Znf_RanBP2_sf"/>
</dbReference>
<evidence type="ECO:0000259" key="6">
    <source>
        <dbReference type="PROSITE" id="PS50199"/>
    </source>
</evidence>
<dbReference type="EMBL" id="CP097504">
    <property type="protein sequence ID" value="URD85700.1"/>
    <property type="molecule type" value="Genomic_DNA"/>
</dbReference>
<keyword evidence="8" id="KW-1185">Reference proteome</keyword>
<dbReference type="PANTHER" id="PTHR23111:SF96">
    <property type="entry name" value="OS01G0555100 PROTEIN"/>
    <property type="match status" value="1"/>
</dbReference>
<sequence>METIEPHTSFQNKRREGRRRGSMSRRATFFEGEGGGAPPRRHAFSWCLAHEHVTWVYTGRMSSGRKPGDWVCRSCQYVNFCRRDSCQRCGELKLGVERADYTSVSGSWDVKPGDWYCSCGVHNYASRSSCFKCGATKDDSASAVAQSWGFRCSGAWSSGWKSGDWICTRLGCNEHNYASRMECFRCNAPRDYSKHSVLCCTLIRKPLSLSHDSISRTFRFRFRILSGGVHQREWRLDRVLLYHSRVVALTYEMEEGV</sequence>
<reference evidence="7" key="1">
    <citation type="submission" date="2022-05" db="EMBL/GenBank/DDBJ databases">
        <title>The Musa troglodytarum L. genome provides insights into the mechanism of non-climacteric behaviour and enrichment of carotenoids.</title>
        <authorList>
            <person name="Wang J."/>
        </authorList>
    </citation>
    <scope>NUCLEOTIDE SEQUENCE</scope>
    <source>
        <tissue evidence="7">Leaf</tissue>
    </source>
</reference>
<feature type="domain" description="RanBP2-type" evidence="6">
    <location>
        <begin position="66"/>
        <end position="95"/>
    </location>
</feature>
<feature type="domain" description="RanBP2-type" evidence="6">
    <location>
        <begin position="161"/>
        <end position="192"/>
    </location>
</feature>
<protein>
    <submittedName>
        <fullName evidence="7">Subunit 17 of Mediator complex</fullName>
    </submittedName>
</protein>
<dbReference type="Proteomes" id="UP001055439">
    <property type="component" value="Chromosome 2"/>
</dbReference>
<accession>A0A9E7EZJ5</accession>
<keyword evidence="1" id="KW-0479">Metal-binding</keyword>
<dbReference type="GO" id="GO:0005737">
    <property type="term" value="C:cytoplasm"/>
    <property type="evidence" value="ECO:0007669"/>
    <property type="project" value="TreeGrafter"/>
</dbReference>
<dbReference type="GO" id="GO:0003729">
    <property type="term" value="F:mRNA binding"/>
    <property type="evidence" value="ECO:0007669"/>
    <property type="project" value="TreeGrafter"/>
</dbReference>
<dbReference type="PROSITE" id="PS50199">
    <property type="entry name" value="ZF_RANBP2_2"/>
    <property type="match status" value="3"/>
</dbReference>
<keyword evidence="2 4" id="KW-0863">Zinc-finger</keyword>
<dbReference type="InterPro" id="IPR001876">
    <property type="entry name" value="Znf_RanBP2"/>
</dbReference>
<dbReference type="FunFam" id="4.10.1060.10:FF:000023">
    <property type="entry name" value="Ran-binding zinc finger protein"/>
    <property type="match status" value="1"/>
</dbReference>
<dbReference type="Gene3D" id="4.10.1060.10">
    <property type="entry name" value="Zinc finger, RanBP2-type"/>
    <property type="match status" value="3"/>
</dbReference>
<dbReference type="PANTHER" id="PTHR23111">
    <property type="entry name" value="ZINC FINGER PROTEIN"/>
    <property type="match status" value="1"/>
</dbReference>
<feature type="compositionally biased region" description="Polar residues" evidence="5">
    <location>
        <begin position="1"/>
        <end position="11"/>
    </location>
</feature>
<dbReference type="Pfam" id="PF00641">
    <property type="entry name" value="Zn_ribbon_RanBP"/>
    <property type="match status" value="2"/>
</dbReference>
<dbReference type="SUPFAM" id="SSF90209">
    <property type="entry name" value="Ran binding protein zinc finger-like"/>
    <property type="match status" value="3"/>
</dbReference>
<feature type="domain" description="RanBP2-type" evidence="6">
    <location>
        <begin position="111"/>
        <end position="139"/>
    </location>
</feature>
<evidence type="ECO:0000256" key="1">
    <source>
        <dbReference type="ARBA" id="ARBA00022723"/>
    </source>
</evidence>
<organism evidence="7 8">
    <name type="scientific">Musa troglodytarum</name>
    <name type="common">fe'i banana</name>
    <dbReference type="NCBI Taxonomy" id="320322"/>
    <lineage>
        <taxon>Eukaryota</taxon>
        <taxon>Viridiplantae</taxon>
        <taxon>Streptophyta</taxon>
        <taxon>Embryophyta</taxon>
        <taxon>Tracheophyta</taxon>
        <taxon>Spermatophyta</taxon>
        <taxon>Magnoliopsida</taxon>
        <taxon>Liliopsida</taxon>
        <taxon>Zingiberales</taxon>
        <taxon>Musaceae</taxon>
        <taxon>Musa</taxon>
    </lineage>
</organism>
<dbReference type="GO" id="GO:0008270">
    <property type="term" value="F:zinc ion binding"/>
    <property type="evidence" value="ECO:0007669"/>
    <property type="project" value="UniProtKB-KW"/>
</dbReference>
<evidence type="ECO:0000313" key="7">
    <source>
        <dbReference type="EMBL" id="URD85700.1"/>
    </source>
</evidence>
<gene>
    <name evidence="7" type="ORF">MUK42_27825</name>
</gene>
<keyword evidence="3" id="KW-0862">Zinc</keyword>
<dbReference type="OrthoDB" id="2020583at2759"/>
<dbReference type="PROSITE" id="PS01358">
    <property type="entry name" value="ZF_RANBP2_1"/>
    <property type="match status" value="2"/>
</dbReference>
<feature type="region of interest" description="Disordered" evidence="5">
    <location>
        <begin position="1"/>
        <end position="36"/>
    </location>
</feature>
<evidence type="ECO:0000313" key="8">
    <source>
        <dbReference type="Proteomes" id="UP001055439"/>
    </source>
</evidence>
<evidence type="ECO:0000256" key="4">
    <source>
        <dbReference type="PROSITE-ProRule" id="PRU00322"/>
    </source>
</evidence>